<feature type="region of interest" description="Disordered" evidence="1">
    <location>
        <begin position="54"/>
        <end position="85"/>
    </location>
</feature>
<proteinExistence type="predicted"/>
<dbReference type="Proteomes" id="UP001168540">
    <property type="component" value="Unassembled WGS sequence"/>
</dbReference>
<evidence type="ECO:0000313" key="3">
    <source>
        <dbReference type="Proteomes" id="UP001168540"/>
    </source>
</evidence>
<evidence type="ECO:0000313" key="2">
    <source>
        <dbReference type="EMBL" id="MDN0077788.1"/>
    </source>
</evidence>
<accession>A0ABT7XVI9</accession>
<keyword evidence="3" id="KW-1185">Reference proteome</keyword>
<reference evidence="2" key="1">
    <citation type="submission" date="2023-06" db="EMBL/GenBank/DDBJ databases">
        <authorList>
            <person name="Zhang S."/>
        </authorList>
    </citation>
    <scope>NUCLEOTIDE SEQUENCE</scope>
    <source>
        <strain evidence="2">SG2303</strain>
    </source>
</reference>
<dbReference type="RefSeq" id="WP_289832382.1">
    <property type="nucleotide sequence ID" value="NZ_JAUEDK010000105.1"/>
</dbReference>
<organism evidence="2 3">
    <name type="scientific">Crenobacter oryzisoli</name>
    <dbReference type="NCBI Taxonomy" id="3056844"/>
    <lineage>
        <taxon>Bacteria</taxon>
        <taxon>Pseudomonadati</taxon>
        <taxon>Pseudomonadota</taxon>
        <taxon>Betaproteobacteria</taxon>
        <taxon>Neisseriales</taxon>
        <taxon>Neisseriaceae</taxon>
        <taxon>Crenobacter</taxon>
    </lineage>
</organism>
<feature type="non-terminal residue" evidence="2">
    <location>
        <position position="1"/>
    </location>
</feature>
<comment type="caution">
    <text evidence="2">The sequence shown here is derived from an EMBL/GenBank/DDBJ whole genome shotgun (WGS) entry which is preliminary data.</text>
</comment>
<dbReference type="EMBL" id="JAUEDK010000105">
    <property type="protein sequence ID" value="MDN0077788.1"/>
    <property type="molecule type" value="Genomic_DNA"/>
</dbReference>
<evidence type="ECO:0000256" key="1">
    <source>
        <dbReference type="SAM" id="MobiDB-lite"/>
    </source>
</evidence>
<name>A0ABT7XVI9_9NEIS</name>
<gene>
    <name evidence="2" type="ORF">QU481_23620</name>
</gene>
<sequence length="85" mass="9583">TGLLEGRRVGDKFHRANGDVTQADFNAARNVKHRLHDPAIARFMPHREVLRILQSRSSGATERQEASVGRRKPRQRSADKSIALL</sequence>
<evidence type="ECO:0008006" key="4">
    <source>
        <dbReference type="Google" id="ProtNLM"/>
    </source>
</evidence>
<protein>
    <recommendedName>
        <fullName evidence="4">Transposase</fullName>
    </recommendedName>
</protein>